<feature type="compositionally biased region" description="Basic and acidic residues" evidence="3">
    <location>
        <begin position="128"/>
        <end position="138"/>
    </location>
</feature>
<dbReference type="PROSITE" id="PS50110">
    <property type="entry name" value="RESPONSE_REGULATORY"/>
    <property type="match status" value="1"/>
</dbReference>
<proteinExistence type="predicted"/>
<keyword evidence="2" id="KW-0902">Two-component regulatory system</keyword>
<dbReference type="InterPro" id="IPR050595">
    <property type="entry name" value="Bact_response_regulator"/>
</dbReference>
<organism evidence="5">
    <name type="scientific">hydrothermal vent metagenome</name>
    <dbReference type="NCBI Taxonomy" id="652676"/>
    <lineage>
        <taxon>unclassified sequences</taxon>
        <taxon>metagenomes</taxon>
        <taxon>ecological metagenomes</taxon>
    </lineage>
</organism>
<protein>
    <recommendedName>
        <fullName evidence="4">Response regulatory domain-containing protein</fullName>
    </recommendedName>
</protein>
<keyword evidence="1" id="KW-0597">Phosphoprotein</keyword>
<dbReference type="AlphaFoldDB" id="A0A3B0S0Z2"/>
<feature type="region of interest" description="Disordered" evidence="3">
    <location>
        <begin position="128"/>
        <end position="162"/>
    </location>
</feature>
<evidence type="ECO:0000256" key="3">
    <source>
        <dbReference type="SAM" id="MobiDB-lite"/>
    </source>
</evidence>
<evidence type="ECO:0000256" key="1">
    <source>
        <dbReference type="ARBA" id="ARBA00022553"/>
    </source>
</evidence>
<gene>
    <name evidence="5" type="ORF">MNBD_ALPHA02-2494</name>
</gene>
<feature type="domain" description="Response regulatory" evidence="4">
    <location>
        <begin position="1"/>
        <end position="106"/>
    </location>
</feature>
<reference evidence="5" key="1">
    <citation type="submission" date="2018-06" db="EMBL/GenBank/DDBJ databases">
        <authorList>
            <person name="Zhirakovskaya E."/>
        </authorList>
    </citation>
    <scope>NUCLEOTIDE SEQUENCE</scope>
</reference>
<evidence type="ECO:0000259" key="4">
    <source>
        <dbReference type="PROSITE" id="PS50110"/>
    </source>
</evidence>
<dbReference type="InterPro" id="IPR011006">
    <property type="entry name" value="CheY-like_superfamily"/>
</dbReference>
<accession>A0A3B0S0Z2</accession>
<name>A0A3B0S0Z2_9ZZZZ</name>
<dbReference type="SUPFAM" id="SSF52172">
    <property type="entry name" value="CheY-like"/>
    <property type="match status" value="1"/>
</dbReference>
<sequence length="162" mass="18515">MRSILEAFEVAQVQMTTEYDEAVHRLKNHKYDCIFVDNMMSKKNGLMLAKYIRRSENTELRTMPIILCTAFTDLQSIINARDVGVTEILAKPVSPDQIMAKMNTAFFSPRTFIDAKVYAGPDRRRRIRDFGEQNDRRKAGIPLPAQKENAKDTALDGQTEAE</sequence>
<dbReference type="SMART" id="SM00448">
    <property type="entry name" value="REC"/>
    <property type="match status" value="1"/>
</dbReference>
<dbReference type="Gene3D" id="3.40.50.2300">
    <property type="match status" value="1"/>
</dbReference>
<dbReference type="InterPro" id="IPR001789">
    <property type="entry name" value="Sig_transdc_resp-reg_receiver"/>
</dbReference>
<evidence type="ECO:0000256" key="2">
    <source>
        <dbReference type="ARBA" id="ARBA00023012"/>
    </source>
</evidence>
<dbReference type="EMBL" id="UOED01000118">
    <property type="protein sequence ID" value="VAV97412.1"/>
    <property type="molecule type" value="Genomic_DNA"/>
</dbReference>
<dbReference type="PANTHER" id="PTHR44591:SF14">
    <property type="entry name" value="PROTEIN PILG"/>
    <property type="match status" value="1"/>
</dbReference>
<dbReference type="PANTHER" id="PTHR44591">
    <property type="entry name" value="STRESS RESPONSE REGULATOR PROTEIN 1"/>
    <property type="match status" value="1"/>
</dbReference>
<evidence type="ECO:0000313" key="5">
    <source>
        <dbReference type="EMBL" id="VAV97412.1"/>
    </source>
</evidence>
<dbReference type="Pfam" id="PF00072">
    <property type="entry name" value="Response_reg"/>
    <property type="match status" value="1"/>
</dbReference>
<dbReference type="GO" id="GO:0000160">
    <property type="term" value="P:phosphorelay signal transduction system"/>
    <property type="evidence" value="ECO:0007669"/>
    <property type="project" value="UniProtKB-KW"/>
</dbReference>